<sequence length="155" mass="16391">TLAVSLRGLVEYIEETAPIVGSDWVAAACSTGLKCSSKRLGSGGNPTAVAINVSDRTPFITRPASPDELSQWKAAINSRDSWSEALPVVQQYWHRHGFGITSRNSTLRWVKGALEEAGDKPQVASLAGPLPLPASTHPLPPLSALQPAVAALDQN</sequence>
<feature type="non-terminal residue" evidence="1">
    <location>
        <position position="1"/>
    </location>
</feature>
<name>A0A6A0A0D0_HAELA</name>
<accession>A0A6A0A0D0</accession>
<dbReference type="PANTHER" id="PTHR42935">
    <property type="entry name" value="SLR0930 PROTEIN"/>
    <property type="match status" value="1"/>
</dbReference>
<comment type="caution">
    <text evidence="1">The sequence shown here is derived from an EMBL/GenBank/DDBJ whole genome shotgun (WGS) entry which is preliminary data.</text>
</comment>
<dbReference type="InterPro" id="IPR008533">
    <property type="entry name" value="DUF815"/>
</dbReference>
<gene>
    <name evidence="1" type="ORF">HaLaN_25586</name>
</gene>
<evidence type="ECO:0008006" key="3">
    <source>
        <dbReference type="Google" id="ProtNLM"/>
    </source>
</evidence>
<proteinExistence type="predicted"/>
<dbReference type="EMBL" id="BLLF01003422">
    <property type="protein sequence ID" value="GFH27290.1"/>
    <property type="molecule type" value="Genomic_DNA"/>
</dbReference>
<evidence type="ECO:0000313" key="1">
    <source>
        <dbReference type="EMBL" id="GFH27290.1"/>
    </source>
</evidence>
<organism evidence="1 2">
    <name type="scientific">Haematococcus lacustris</name>
    <name type="common">Green alga</name>
    <name type="synonym">Haematococcus pluvialis</name>
    <dbReference type="NCBI Taxonomy" id="44745"/>
    <lineage>
        <taxon>Eukaryota</taxon>
        <taxon>Viridiplantae</taxon>
        <taxon>Chlorophyta</taxon>
        <taxon>core chlorophytes</taxon>
        <taxon>Chlorophyceae</taxon>
        <taxon>CS clade</taxon>
        <taxon>Chlamydomonadales</taxon>
        <taxon>Haematococcaceae</taxon>
        <taxon>Haematococcus</taxon>
    </lineage>
</organism>
<dbReference type="AlphaFoldDB" id="A0A6A0A0D0"/>
<dbReference type="Proteomes" id="UP000485058">
    <property type="component" value="Unassembled WGS sequence"/>
</dbReference>
<protein>
    <recommendedName>
        <fullName evidence="3">DUF815 domain-containing protein</fullName>
    </recommendedName>
</protein>
<keyword evidence="2" id="KW-1185">Reference proteome</keyword>
<evidence type="ECO:0000313" key="2">
    <source>
        <dbReference type="Proteomes" id="UP000485058"/>
    </source>
</evidence>
<reference evidence="1 2" key="1">
    <citation type="submission" date="2020-02" db="EMBL/GenBank/DDBJ databases">
        <title>Draft genome sequence of Haematococcus lacustris strain NIES-144.</title>
        <authorList>
            <person name="Morimoto D."/>
            <person name="Nakagawa S."/>
            <person name="Yoshida T."/>
            <person name="Sawayama S."/>
        </authorList>
    </citation>
    <scope>NUCLEOTIDE SEQUENCE [LARGE SCALE GENOMIC DNA]</scope>
    <source>
        <strain evidence="1 2">NIES-144</strain>
    </source>
</reference>
<dbReference type="PANTHER" id="PTHR42935:SF1">
    <property type="entry name" value="SLR0930 PROTEIN"/>
    <property type="match status" value="1"/>
</dbReference>
<feature type="non-terminal residue" evidence="1">
    <location>
        <position position="155"/>
    </location>
</feature>